<dbReference type="AlphaFoldDB" id="M4BVA7"/>
<evidence type="ECO:0000313" key="2">
    <source>
        <dbReference type="Proteomes" id="UP000011713"/>
    </source>
</evidence>
<dbReference type="HOGENOM" id="CLU_2676323_0_0_1"/>
<dbReference type="EnsemblProtists" id="HpaT810449">
    <property type="protein sequence ID" value="HpaP810449"/>
    <property type="gene ID" value="HpaG810449"/>
</dbReference>
<dbReference type="InParanoid" id="M4BVA7"/>
<name>M4BVA7_HYAAE</name>
<reference evidence="1" key="2">
    <citation type="submission" date="2015-06" db="UniProtKB">
        <authorList>
            <consortium name="EnsemblProtists"/>
        </authorList>
    </citation>
    <scope>IDENTIFICATION</scope>
    <source>
        <strain evidence="1">Emoy2</strain>
    </source>
</reference>
<reference evidence="2" key="1">
    <citation type="journal article" date="2010" name="Science">
        <title>Signatures of adaptation to obligate biotrophy in the Hyaloperonospora arabidopsidis genome.</title>
        <authorList>
            <person name="Baxter L."/>
            <person name="Tripathy S."/>
            <person name="Ishaque N."/>
            <person name="Boot N."/>
            <person name="Cabral A."/>
            <person name="Kemen E."/>
            <person name="Thines M."/>
            <person name="Ah-Fong A."/>
            <person name="Anderson R."/>
            <person name="Badejoko W."/>
            <person name="Bittner-Eddy P."/>
            <person name="Boore J.L."/>
            <person name="Chibucos M.C."/>
            <person name="Coates M."/>
            <person name="Dehal P."/>
            <person name="Delehaunty K."/>
            <person name="Dong S."/>
            <person name="Downton P."/>
            <person name="Dumas B."/>
            <person name="Fabro G."/>
            <person name="Fronick C."/>
            <person name="Fuerstenberg S.I."/>
            <person name="Fulton L."/>
            <person name="Gaulin E."/>
            <person name="Govers F."/>
            <person name="Hughes L."/>
            <person name="Humphray S."/>
            <person name="Jiang R.H."/>
            <person name="Judelson H."/>
            <person name="Kamoun S."/>
            <person name="Kyung K."/>
            <person name="Meijer H."/>
            <person name="Minx P."/>
            <person name="Morris P."/>
            <person name="Nelson J."/>
            <person name="Phuntumart V."/>
            <person name="Qutob D."/>
            <person name="Rehmany A."/>
            <person name="Rougon-Cardoso A."/>
            <person name="Ryden P."/>
            <person name="Torto-Alalibo T."/>
            <person name="Studholme D."/>
            <person name="Wang Y."/>
            <person name="Win J."/>
            <person name="Wood J."/>
            <person name="Clifton S.W."/>
            <person name="Rogers J."/>
            <person name="Van den Ackerveken G."/>
            <person name="Jones J.D."/>
            <person name="McDowell J.M."/>
            <person name="Beynon J."/>
            <person name="Tyler B.M."/>
        </authorList>
    </citation>
    <scope>NUCLEOTIDE SEQUENCE [LARGE SCALE GENOMIC DNA]</scope>
    <source>
        <strain evidence="2">Emoy2</strain>
    </source>
</reference>
<proteinExistence type="predicted"/>
<organism evidence="1 2">
    <name type="scientific">Hyaloperonospora arabidopsidis (strain Emoy2)</name>
    <name type="common">Downy mildew agent</name>
    <name type="synonym">Peronospora arabidopsidis</name>
    <dbReference type="NCBI Taxonomy" id="559515"/>
    <lineage>
        <taxon>Eukaryota</taxon>
        <taxon>Sar</taxon>
        <taxon>Stramenopiles</taxon>
        <taxon>Oomycota</taxon>
        <taxon>Peronosporomycetes</taxon>
        <taxon>Peronosporales</taxon>
        <taxon>Peronosporaceae</taxon>
        <taxon>Hyaloperonospora</taxon>
    </lineage>
</organism>
<dbReference type="EMBL" id="JH597976">
    <property type="status" value="NOT_ANNOTATED_CDS"/>
    <property type="molecule type" value="Genomic_DNA"/>
</dbReference>
<protein>
    <submittedName>
        <fullName evidence="1">Uncharacterized protein</fullName>
    </submittedName>
</protein>
<evidence type="ECO:0000313" key="1">
    <source>
        <dbReference type="EnsemblProtists" id="HpaP810449"/>
    </source>
</evidence>
<accession>M4BVA7</accession>
<dbReference type="VEuPathDB" id="FungiDB:HpaG810449"/>
<dbReference type="Proteomes" id="UP000011713">
    <property type="component" value="Unassembled WGS sequence"/>
</dbReference>
<keyword evidence="2" id="KW-1185">Reference proteome</keyword>
<sequence length="75" mass="8527">MKRHCRLPLLPRASKQWLLTPAALRFNCTTTVSTAGRCVAMHRMHWTTVWQQLATVFSTRNTFGSLRIRGATRGA</sequence>